<evidence type="ECO:0000313" key="3">
    <source>
        <dbReference type="Proteomes" id="UP000000305"/>
    </source>
</evidence>
<dbReference type="HOGENOM" id="CLU_2906316_0_0_1"/>
<keyword evidence="1" id="KW-0812">Transmembrane</keyword>
<dbReference type="InParanoid" id="E9HJ70"/>
<protein>
    <submittedName>
        <fullName evidence="2">Uncharacterized protein</fullName>
    </submittedName>
</protein>
<organism evidence="2 3">
    <name type="scientific">Daphnia pulex</name>
    <name type="common">Water flea</name>
    <dbReference type="NCBI Taxonomy" id="6669"/>
    <lineage>
        <taxon>Eukaryota</taxon>
        <taxon>Metazoa</taxon>
        <taxon>Ecdysozoa</taxon>
        <taxon>Arthropoda</taxon>
        <taxon>Crustacea</taxon>
        <taxon>Branchiopoda</taxon>
        <taxon>Diplostraca</taxon>
        <taxon>Cladocera</taxon>
        <taxon>Anomopoda</taxon>
        <taxon>Daphniidae</taxon>
        <taxon>Daphnia</taxon>
    </lineage>
</organism>
<dbReference type="AlphaFoldDB" id="E9HJ70"/>
<keyword evidence="3" id="KW-1185">Reference proteome</keyword>
<keyword evidence="1" id="KW-1133">Transmembrane helix</keyword>
<evidence type="ECO:0000256" key="1">
    <source>
        <dbReference type="SAM" id="Phobius"/>
    </source>
</evidence>
<name>E9HJ70_DAPPU</name>
<gene>
    <name evidence="2" type="ORF">DAPPUDRAFT_301511</name>
</gene>
<evidence type="ECO:0000313" key="2">
    <source>
        <dbReference type="EMBL" id="EFX68192.1"/>
    </source>
</evidence>
<feature type="transmembrane region" description="Helical" evidence="1">
    <location>
        <begin position="20"/>
        <end position="43"/>
    </location>
</feature>
<dbReference type="Proteomes" id="UP000000305">
    <property type="component" value="Unassembled WGS sequence"/>
</dbReference>
<proteinExistence type="predicted"/>
<sequence>MISRGRREYNGAYMHVHVLFFFLFLFWVFFWFFLFVFGFLFNFGNKVKMCKRRNLLVLSWVN</sequence>
<keyword evidence="1" id="KW-0472">Membrane</keyword>
<dbReference type="EMBL" id="GL732660">
    <property type="protein sequence ID" value="EFX68192.1"/>
    <property type="molecule type" value="Genomic_DNA"/>
</dbReference>
<reference evidence="2 3" key="1">
    <citation type="journal article" date="2011" name="Science">
        <title>The ecoresponsive genome of Daphnia pulex.</title>
        <authorList>
            <person name="Colbourne J.K."/>
            <person name="Pfrender M.E."/>
            <person name="Gilbert D."/>
            <person name="Thomas W.K."/>
            <person name="Tucker A."/>
            <person name="Oakley T.H."/>
            <person name="Tokishita S."/>
            <person name="Aerts A."/>
            <person name="Arnold G.J."/>
            <person name="Basu M.K."/>
            <person name="Bauer D.J."/>
            <person name="Caceres C.E."/>
            <person name="Carmel L."/>
            <person name="Casola C."/>
            <person name="Choi J.H."/>
            <person name="Detter J.C."/>
            <person name="Dong Q."/>
            <person name="Dusheyko S."/>
            <person name="Eads B.D."/>
            <person name="Frohlich T."/>
            <person name="Geiler-Samerotte K.A."/>
            <person name="Gerlach D."/>
            <person name="Hatcher P."/>
            <person name="Jogdeo S."/>
            <person name="Krijgsveld J."/>
            <person name="Kriventseva E.V."/>
            <person name="Kultz D."/>
            <person name="Laforsch C."/>
            <person name="Lindquist E."/>
            <person name="Lopez J."/>
            <person name="Manak J.R."/>
            <person name="Muller J."/>
            <person name="Pangilinan J."/>
            <person name="Patwardhan R.P."/>
            <person name="Pitluck S."/>
            <person name="Pritham E.J."/>
            <person name="Rechtsteiner A."/>
            <person name="Rho M."/>
            <person name="Rogozin I.B."/>
            <person name="Sakarya O."/>
            <person name="Salamov A."/>
            <person name="Schaack S."/>
            <person name="Shapiro H."/>
            <person name="Shiga Y."/>
            <person name="Skalitzky C."/>
            <person name="Smith Z."/>
            <person name="Souvorov A."/>
            <person name="Sung W."/>
            <person name="Tang Z."/>
            <person name="Tsuchiya D."/>
            <person name="Tu H."/>
            <person name="Vos H."/>
            <person name="Wang M."/>
            <person name="Wolf Y.I."/>
            <person name="Yamagata H."/>
            <person name="Yamada T."/>
            <person name="Ye Y."/>
            <person name="Shaw J.R."/>
            <person name="Andrews J."/>
            <person name="Crease T.J."/>
            <person name="Tang H."/>
            <person name="Lucas S.M."/>
            <person name="Robertson H.M."/>
            <person name="Bork P."/>
            <person name="Koonin E.V."/>
            <person name="Zdobnov E.M."/>
            <person name="Grigoriev I.V."/>
            <person name="Lynch M."/>
            <person name="Boore J.L."/>
        </authorList>
    </citation>
    <scope>NUCLEOTIDE SEQUENCE [LARGE SCALE GENOMIC DNA]</scope>
</reference>
<dbReference type="KEGG" id="dpx:DAPPUDRAFT_301511"/>
<accession>E9HJ70</accession>